<dbReference type="SUPFAM" id="SSF50630">
    <property type="entry name" value="Acid proteases"/>
    <property type="match status" value="1"/>
</dbReference>
<keyword evidence="2" id="KW-0808">Transferase</keyword>
<dbReference type="Proteomes" id="UP001186944">
    <property type="component" value="Unassembled WGS sequence"/>
</dbReference>
<evidence type="ECO:0000256" key="3">
    <source>
        <dbReference type="ARBA" id="ARBA00022695"/>
    </source>
</evidence>
<dbReference type="SUPFAM" id="SSF57756">
    <property type="entry name" value="Retrovirus zinc finger-like domains"/>
    <property type="match status" value="1"/>
</dbReference>
<protein>
    <recommendedName>
        <fullName evidence="21">Reverse transcriptase</fullName>
    </recommendedName>
</protein>
<dbReference type="PROSITE" id="PS50158">
    <property type="entry name" value="ZF_CCHC"/>
    <property type="match status" value="1"/>
</dbReference>
<dbReference type="InterPro" id="IPR043502">
    <property type="entry name" value="DNA/RNA_pol_sf"/>
</dbReference>
<dbReference type="Gene3D" id="3.30.70.270">
    <property type="match status" value="2"/>
</dbReference>
<dbReference type="GO" id="GO:0004190">
    <property type="term" value="F:aspartic-type endopeptidase activity"/>
    <property type="evidence" value="ECO:0007669"/>
    <property type="project" value="UniProtKB-KW"/>
</dbReference>
<feature type="compositionally biased region" description="Polar residues" evidence="15">
    <location>
        <begin position="340"/>
        <end position="349"/>
    </location>
</feature>
<evidence type="ECO:0000256" key="15">
    <source>
        <dbReference type="SAM" id="MobiDB-lite"/>
    </source>
</evidence>
<keyword evidence="11" id="KW-0695">RNA-directed DNA polymerase</keyword>
<feature type="domain" description="CCHC-type" evidence="16">
    <location>
        <begin position="325"/>
        <end position="342"/>
    </location>
</feature>
<accession>A0AA88YNB7</accession>
<keyword evidence="14" id="KW-0479">Metal-binding</keyword>
<evidence type="ECO:0000256" key="4">
    <source>
        <dbReference type="ARBA" id="ARBA00022722"/>
    </source>
</evidence>
<evidence type="ECO:0000256" key="13">
    <source>
        <dbReference type="ARBA" id="ARBA00023268"/>
    </source>
</evidence>
<feature type="region of interest" description="Disordered" evidence="15">
    <location>
        <begin position="331"/>
        <end position="387"/>
    </location>
</feature>
<keyword evidence="13" id="KW-0511">Multifunctional enzyme</keyword>
<dbReference type="Pfam" id="PF00665">
    <property type="entry name" value="rve"/>
    <property type="match status" value="1"/>
</dbReference>
<dbReference type="FunFam" id="3.10.20.370:FF:000001">
    <property type="entry name" value="Retrovirus-related Pol polyprotein from transposon 17.6-like protein"/>
    <property type="match status" value="1"/>
</dbReference>
<dbReference type="InterPro" id="IPR036875">
    <property type="entry name" value="Znf_CCHC_sf"/>
</dbReference>
<evidence type="ECO:0000256" key="8">
    <source>
        <dbReference type="ARBA" id="ARBA00022842"/>
    </source>
</evidence>
<dbReference type="GO" id="GO:0006508">
    <property type="term" value="P:proteolysis"/>
    <property type="evidence" value="ECO:0007669"/>
    <property type="project" value="UniProtKB-KW"/>
</dbReference>
<dbReference type="PANTHER" id="PTHR37984">
    <property type="entry name" value="PROTEIN CBG26694"/>
    <property type="match status" value="1"/>
</dbReference>
<evidence type="ECO:0000256" key="7">
    <source>
        <dbReference type="ARBA" id="ARBA00022801"/>
    </source>
</evidence>
<keyword evidence="20" id="KW-1185">Reference proteome</keyword>
<dbReference type="Pfam" id="PF00098">
    <property type="entry name" value="zf-CCHC"/>
    <property type="match status" value="1"/>
</dbReference>
<gene>
    <name evidence="19" type="ORF">FSP39_008968</name>
</gene>
<comment type="caution">
    <text evidence="19">The sequence shown here is derived from an EMBL/GenBank/DDBJ whole genome shotgun (WGS) entry which is preliminary data.</text>
</comment>
<dbReference type="CDD" id="cd00303">
    <property type="entry name" value="retropepsin_like"/>
    <property type="match status" value="1"/>
</dbReference>
<evidence type="ECO:0000256" key="5">
    <source>
        <dbReference type="ARBA" id="ARBA00022750"/>
    </source>
</evidence>
<dbReference type="GO" id="GO:0008270">
    <property type="term" value="F:zinc ion binding"/>
    <property type="evidence" value="ECO:0007669"/>
    <property type="project" value="UniProtKB-KW"/>
</dbReference>
<dbReference type="Gene3D" id="3.30.420.10">
    <property type="entry name" value="Ribonuclease H-like superfamily/Ribonuclease H"/>
    <property type="match status" value="1"/>
</dbReference>
<dbReference type="GO" id="GO:0003964">
    <property type="term" value="F:RNA-directed DNA polymerase activity"/>
    <property type="evidence" value="ECO:0007669"/>
    <property type="project" value="UniProtKB-KW"/>
</dbReference>
<feature type="domain" description="Reverse transcriptase" evidence="17">
    <location>
        <begin position="712"/>
        <end position="891"/>
    </location>
</feature>
<dbReference type="GO" id="GO:0015074">
    <property type="term" value="P:DNA integration"/>
    <property type="evidence" value="ECO:0007669"/>
    <property type="project" value="UniProtKB-KW"/>
</dbReference>
<dbReference type="FunFam" id="1.10.340.70:FF:000001">
    <property type="entry name" value="Retrovirus-related Pol polyprotein from transposon gypsy-like Protein"/>
    <property type="match status" value="1"/>
</dbReference>
<dbReference type="FunFam" id="3.10.10.10:FF:000007">
    <property type="entry name" value="Retrovirus-related Pol polyprotein from transposon 17.6-like Protein"/>
    <property type="match status" value="1"/>
</dbReference>
<evidence type="ECO:0000256" key="1">
    <source>
        <dbReference type="ARBA" id="ARBA00022670"/>
    </source>
</evidence>
<dbReference type="FunFam" id="3.10.10.10:FF:000002">
    <property type="entry name" value="Retrovirus-related Pol polyprotein from transposon 17.6-like protein"/>
    <property type="match status" value="1"/>
</dbReference>
<keyword evidence="14" id="KW-0863">Zinc-finger</keyword>
<dbReference type="InterPro" id="IPR000477">
    <property type="entry name" value="RT_dom"/>
</dbReference>
<dbReference type="Pfam" id="PF17919">
    <property type="entry name" value="RT_RNaseH_2"/>
    <property type="match status" value="1"/>
</dbReference>
<evidence type="ECO:0000259" key="16">
    <source>
        <dbReference type="PROSITE" id="PS50158"/>
    </source>
</evidence>
<evidence type="ECO:0000259" key="17">
    <source>
        <dbReference type="PROSITE" id="PS50878"/>
    </source>
</evidence>
<dbReference type="Pfam" id="PF13975">
    <property type="entry name" value="gag-asp_proteas"/>
    <property type="match status" value="1"/>
</dbReference>
<dbReference type="InterPro" id="IPR001878">
    <property type="entry name" value="Znf_CCHC"/>
</dbReference>
<dbReference type="InterPro" id="IPR041588">
    <property type="entry name" value="Integrase_H2C2"/>
</dbReference>
<keyword evidence="5" id="KW-0064">Aspartyl protease</keyword>
<dbReference type="PROSITE" id="PS50878">
    <property type="entry name" value="RT_POL"/>
    <property type="match status" value="1"/>
</dbReference>
<keyword evidence="6" id="KW-0255">Endonuclease</keyword>
<dbReference type="InterPro" id="IPR050951">
    <property type="entry name" value="Retrovirus_Pol_polyprotein"/>
</dbReference>
<keyword evidence="4" id="KW-0540">Nuclease</keyword>
<sequence>MDTLHDEIDFLDGEIDRISREIQDTLIVLNSTPVVNAPNVRRTRGSRNVGSLSDLQNVFVSPVRAGNNRVSANDAARPGNASVSTPQNDQGQRPTGPRNYIKPATYDGSGLWNDYLSHFESVSVINNWSDVEKGLYLAASLRGQAQGVLGNQPKEDRQNYTKLVQSLQDRFAPSNQTDLYRAQLRERRQKASESLPEMGQDIRRLINLAYPTAPNDVREILAMEQFLDGLHDSEIRLKIKQARPANLNDAVQRAVELEAFYRAEKRHTDGIVRATEDVKSINRASYPSPLEKAIQTIQESVTNLEKEMRDMKRAQFQNRENKGKRKCFKCGSPDHLQRSCPRSNQGMAEQNQNNRRQFWRNRNKGKPNSENDSKDQAPSSEGQSVEGHCKSIHEPGIYVKAFINGLQANLLIDTGATVSLVSNVVYGNISASSKTSVSPVDANILSANGTPLKVIGKTKLDIKLDNKEWGQEAIIADLNVDGILGMDFLRANDCIINIQRGIITILNEEHRIYFEGLRGCYRVTVAETVSLPPASEVIVPGLLCKSEDGCLPAKSGIIEPSEKFLTSSFGCLARTLVRCSESIPLRVMNLSSETKILYPGTEVGKFTPITEVHSLPDLSAVSEASDSNDVPQHLQDIFLRCTTSLDDSDKEKAKSLLIRYSDLFAKSDEDVGRTSLVKHKINTGDKAPIKQKPCRLPMQMHKEVETHVSDMLRRGVIEPSTSPWASPIVLAKKKDGTTRFCIDYRHLNSVTIKDAYPLPRIDESLDQLSGAKWFSTLDMNTGYWQVELDDSDKHKSAFVTRQGLYEFNVMPFGLCNAPATFERLLETVLSGLQWNVCLIYLDDIIVYGSTFDKMIENLVKVFDKLQEAGLKLKARKCTLFSKQVKYLGHVVSDKGVETDPDKVSAIKDWPQPIDKSHLRSFLGLCSYYRKFIKDFADIARPLHRLTEQSRKFTWTDDCNKAFLLLKEKLTNSPILTHPDFSKPFIVDTDASDRAIGCVISQKQDGYEKVIAYASRTLSKSERKYCVTRKELLAVVHFIKYFRHYLYGRKFLLRTDHGSLKWLLRFKDPEGQLARWLEVVSSYDIEIQHRPGKQHGNADSLSRKPCAQCGIYQGWDKTLASKPEEVRTIQTEFDGNPLSLIEKQDNDKNIALVKSWVKSSQRPKFHVVSRESYDLKSLWSQWNCLEIKDDLLCRKWETMDKCVAYQIVVPLSERRTILSFMHDAKVSGHLGISKTISKIRQSFYWPGLRNDVQSYVTGCDICARRKAPNKTKRAPMQTTQVGYPMERIATDILGELPETPRGNKYILVVSDYFTKWTEAFPMPNMEAHTVASIIVNEVICRFGVPNVIHSDQGRQYESKLFNEVCKLLQINKTRTSPYHPQSDGMVERFNKTLVTMISAFVSVNHRDWDEQIPYVMMAYRATEHESTGFSPNKLMLGRESSTPLDIIYEMPSSWKYIPQNDWAWVLKERMERAHAAVRDYAEGSTCRQKRYYDMKLSYETFKEGDAVYVFFPQKKIGCSSKFTSFWRGPFKVLKRISEVLYKVDCGRNGSEQVIHTDRMKVCKTQTLRGESVQESDERENESSSVAQECEDVETSTKELETVENLVPPGRLGRERKPPRWLKDYVTD</sequence>
<evidence type="ECO:0000256" key="9">
    <source>
        <dbReference type="ARBA" id="ARBA00022884"/>
    </source>
</evidence>
<keyword evidence="10" id="KW-0229">DNA integration</keyword>
<dbReference type="InterPro" id="IPR001584">
    <property type="entry name" value="Integrase_cat-core"/>
</dbReference>
<dbReference type="EMBL" id="VSWD01000001">
    <property type="protein sequence ID" value="KAK3108487.1"/>
    <property type="molecule type" value="Genomic_DNA"/>
</dbReference>
<proteinExistence type="predicted"/>
<dbReference type="InterPro" id="IPR054465">
    <property type="entry name" value="Integrase_p58-like_C"/>
</dbReference>
<dbReference type="PROSITE" id="PS00141">
    <property type="entry name" value="ASP_PROTEASE"/>
    <property type="match status" value="1"/>
</dbReference>
<feature type="compositionally biased region" description="Polar residues" evidence="15">
    <location>
        <begin position="81"/>
        <end position="93"/>
    </location>
</feature>
<keyword evidence="12" id="KW-0238">DNA-binding</keyword>
<dbReference type="Gene3D" id="2.40.70.10">
    <property type="entry name" value="Acid Proteases"/>
    <property type="match status" value="1"/>
</dbReference>
<evidence type="ECO:0000256" key="2">
    <source>
        <dbReference type="ARBA" id="ARBA00022679"/>
    </source>
</evidence>
<feature type="region of interest" description="Disordered" evidence="15">
    <location>
        <begin position="1566"/>
        <end position="1626"/>
    </location>
</feature>
<dbReference type="InterPro" id="IPR043128">
    <property type="entry name" value="Rev_trsase/Diguanyl_cyclase"/>
</dbReference>
<dbReference type="SMART" id="SM00343">
    <property type="entry name" value="ZnF_C2HC"/>
    <property type="match status" value="1"/>
</dbReference>
<dbReference type="InterPro" id="IPR001969">
    <property type="entry name" value="Aspartic_peptidase_AS"/>
</dbReference>
<dbReference type="SUPFAM" id="SSF53098">
    <property type="entry name" value="Ribonuclease H-like"/>
    <property type="match status" value="1"/>
</dbReference>
<dbReference type="Pfam" id="PF00078">
    <property type="entry name" value="RVT_1"/>
    <property type="match status" value="1"/>
</dbReference>
<dbReference type="CDD" id="cd01647">
    <property type="entry name" value="RT_LTR"/>
    <property type="match status" value="1"/>
</dbReference>
<evidence type="ECO:0000259" key="18">
    <source>
        <dbReference type="PROSITE" id="PS50994"/>
    </source>
</evidence>
<feature type="region of interest" description="Disordered" evidence="15">
    <location>
        <begin position="69"/>
        <end position="101"/>
    </location>
</feature>
<dbReference type="SUPFAM" id="SSF56672">
    <property type="entry name" value="DNA/RNA polymerases"/>
    <property type="match status" value="1"/>
</dbReference>
<organism evidence="19 20">
    <name type="scientific">Pinctada imbricata</name>
    <name type="common">Atlantic pearl-oyster</name>
    <name type="synonym">Pinctada martensii</name>
    <dbReference type="NCBI Taxonomy" id="66713"/>
    <lineage>
        <taxon>Eukaryota</taxon>
        <taxon>Metazoa</taxon>
        <taxon>Spiralia</taxon>
        <taxon>Lophotrochozoa</taxon>
        <taxon>Mollusca</taxon>
        <taxon>Bivalvia</taxon>
        <taxon>Autobranchia</taxon>
        <taxon>Pteriomorphia</taxon>
        <taxon>Pterioida</taxon>
        <taxon>Pterioidea</taxon>
        <taxon>Pteriidae</taxon>
        <taxon>Pinctada</taxon>
    </lineage>
</organism>
<dbReference type="InterPro" id="IPR021109">
    <property type="entry name" value="Peptidase_aspartic_dom_sf"/>
</dbReference>
<evidence type="ECO:0000256" key="6">
    <source>
        <dbReference type="ARBA" id="ARBA00022759"/>
    </source>
</evidence>
<evidence type="ECO:0000256" key="12">
    <source>
        <dbReference type="ARBA" id="ARBA00023125"/>
    </source>
</evidence>
<dbReference type="Gene3D" id="1.10.340.70">
    <property type="match status" value="1"/>
</dbReference>
<dbReference type="FunFam" id="3.30.70.270:FF:000020">
    <property type="entry name" value="Transposon Tf2-6 polyprotein-like Protein"/>
    <property type="match status" value="1"/>
</dbReference>
<dbReference type="GO" id="GO:0004519">
    <property type="term" value="F:endonuclease activity"/>
    <property type="evidence" value="ECO:0007669"/>
    <property type="project" value="UniProtKB-KW"/>
</dbReference>
<dbReference type="CDD" id="cd09274">
    <property type="entry name" value="RNase_HI_RT_Ty3"/>
    <property type="match status" value="1"/>
</dbReference>
<feature type="domain" description="Integrase catalytic" evidence="18">
    <location>
        <begin position="1279"/>
        <end position="1438"/>
    </location>
</feature>
<keyword evidence="1" id="KW-0645">Protease</keyword>
<feature type="compositionally biased region" description="Basic and acidic residues" evidence="15">
    <location>
        <begin position="1610"/>
        <end position="1626"/>
    </location>
</feature>
<keyword evidence="3" id="KW-0548">Nucleotidyltransferase</keyword>
<keyword evidence="8" id="KW-0460">Magnesium</keyword>
<dbReference type="InterPro" id="IPR012337">
    <property type="entry name" value="RNaseH-like_sf"/>
</dbReference>
<name>A0AA88YNB7_PINIB</name>
<reference evidence="19" key="1">
    <citation type="submission" date="2019-08" db="EMBL/GenBank/DDBJ databases">
        <title>The improved chromosome-level genome for the pearl oyster Pinctada fucata martensii using PacBio sequencing and Hi-C.</title>
        <authorList>
            <person name="Zheng Z."/>
        </authorList>
    </citation>
    <scope>NUCLEOTIDE SEQUENCE</scope>
    <source>
        <strain evidence="19">ZZ-2019</strain>
        <tissue evidence="19">Adductor muscle</tissue>
    </source>
</reference>
<dbReference type="GO" id="GO:0003723">
    <property type="term" value="F:RNA binding"/>
    <property type="evidence" value="ECO:0007669"/>
    <property type="project" value="UniProtKB-KW"/>
</dbReference>
<evidence type="ECO:0000256" key="11">
    <source>
        <dbReference type="ARBA" id="ARBA00022918"/>
    </source>
</evidence>
<dbReference type="Pfam" id="PF17921">
    <property type="entry name" value="Integrase_H2C2"/>
    <property type="match status" value="1"/>
</dbReference>
<dbReference type="Gene3D" id="3.10.10.10">
    <property type="entry name" value="HIV Type 1 Reverse Transcriptase, subunit A, domain 1"/>
    <property type="match status" value="1"/>
</dbReference>
<dbReference type="InterPro" id="IPR036397">
    <property type="entry name" value="RNaseH_sf"/>
</dbReference>
<dbReference type="InterPro" id="IPR041577">
    <property type="entry name" value="RT_RNaseH_2"/>
</dbReference>
<keyword evidence="7" id="KW-0378">Hydrolase</keyword>
<evidence type="ECO:0000256" key="14">
    <source>
        <dbReference type="PROSITE-ProRule" id="PRU00047"/>
    </source>
</evidence>
<keyword evidence="14" id="KW-0862">Zinc</keyword>
<dbReference type="PROSITE" id="PS50994">
    <property type="entry name" value="INTEGRASE"/>
    <property type="match status" value="1"/>
</dbReference>
<evidence type="ECO:0000313" key="19">
    <source>
        <dbReference type="EMBL" id="KAK3108487.1"/>
    </source>
</evidence>
<evidence type="ECO:0008006" key="21">
    <source>
        <dbReference type="Google" id="ProtNLM"/>
    </source>
</evidence>
<dbReference type="Gene3D" id="4.10.60.10">
    <property type="entry name" value="Zinc finger, CCHC-type"/>
    <property type="match status" value="1"/>
</dbReference>
<dbReference type="Pfam" id="PF22938">
    <property type="entry name" value="Integrase_p58_C"/>
    <property type="match status" value="1"/>
</dbReference>
<evidence type="ECO:0000313" key="20">
    <source>
        <dbReference type="Proteomes" id="UP001186944"/>
    </source>
</evidence>
<dbReference type="GO" id="GO:0003677">
    <property type="term" value="F:DNA binding"/>
    <property type="evidence" value="ECO:0007669"/>
    <property type="project" value="UniProtKB-KW"/>
</dbReference>
<dbReference type="FunFam" id="3.30.420.10:FF:000032">
    <property type="entry name" value="Retrovirus-related Pol polyprotein from transposon 297-like Protein"/>
    <property type="match status" value="1"/>
</dbReference>
<evidence type="ECO:0000256" key="10">
    <source>
        <dbReference type="ARBA" id="ARBA00022908"/>
    </source>
</evidence>
<dbReference type="PANTHER" id="PTHR37984:SF5">
    <property type="entry name" value="PROTEIN NYNRIN-LIKE"/>
    <property type="match status" value="1"/>
</dbReference>
<keyword evidence="9" id="KW-0694">RNA-binding</keyword>